<feature type="non-terminal residue" evidence="2">
    <location>
        <position position="1"/>
    </location>
</feature>
<evidence type="ECO:0000313" key="2">
    <source>
        <dbReference type="EMBL" id="CAK0831831.1"/>
    </source>
</evidence>
<protein>
    <submittedName>
        <fullName evidence="2">Uncharacterized protein</fullName>
    </submittedName>
</protein>
<evidence type="ECO:0000256" key="1">
    <source>
        <dbReference type="SAM" id="MobiDB-lite"/>
    </source>
</evidence>
<accession>A0ABN9SJG3</accession>
<name>A0ABN9SJG3_9DINO</name>
<feature type="compositionally biased region" description="Acidic residues" evidence="1">
    <location>
        <begin position="73"/>
        <end position="82"/>
    </location>
</feature>
<feature type="region of interest" description="Disordered" evidence="1">
    <location>
        <begin position="55"/>
        <end position="92"/>
    </location>
</feature>
<reference evidence="2" key="1">
    <citation type="submission" date="2023-10" db="EMBL/GenBank/DDBJ databases">
        <authorList>
            <person name="Chen Y."/>
            <person name="Shah S."/>
            <person name="Dougan E. K."/>
            <person name="Thang M."/>
            <person name="Chan C."/>
        </authorList>
    </citation>
    <scope>NUCLEOTIDE SEQUENCE [LARGE SCALE GENOMIC DNA]</scope>
</reference>
<organism evidence="2 3">
    <name type="scientific">Prorocentrum cordatum</name>
    <dbReference type="NCBI Taxonomy" id="2364126"/>
    <lineage>
        <taxon>Eukaryota</taxon>
        <taxon>Sar</taxon>
        <taxon>Alveolata</taxon>
        <taxon>Dinophyceae</taxon>
        <taxon>Prorocentrales</taxon>
        <taxon>Prorocentraceae</taxon>
        <taxon>Prorocentrum</taxon>
    </lineage>
</organism>
<keyword evidence="3" id="KW-1185">Reference proteome</keyword>
<proteinExistence type="predicted"/>
<gene>
    <name evidence="2" type="ORF">PCOR1329_LOCUS30080</name>
</gene>
<dbReference type="Proteomes" id="UP001189429">
    <property type="component" value="Unassembled WGS sequence"/>
</dbReference>
<sequence>EYDDFKRQQLRFIAEREYRGPKLPKERQGPVAWEVRLGSDPWPAEPLCKTCSYDGEAQGQAATGQPAELTAGEIDEDEDDVGAAEAPGRSEL</sequence>
<comment type="caution">
    <text evidence="2">The sequence shown here is derived from an EMBL/GenBank/DDBJ whole genome shotgun (WGS) entry which is preliminary data.</text>
</comment>
<evidence type="ECO:0000313" key="3">
    <source>
        <dbReference type="Proteomes" id="UP001189429"/>
    </source>
</evidence>
<dbReference type="EMBL" id="CAUYUJ010011470">
    <property type="protein sequence ID" value="CAK0831831.1"/>
    <property type="molecule type" value="Genomic_DNA"/>
</dbReference>